<dbReference type="RefSeq" id="WP_101521180.1">
    <property type="nucleotide sequence ID" value="NZ_PKLZ01000007.1"/>
</dbReference>
<accession>A0A2N5Y2T9</accession>
<dbReference type="Gene3D" id="2.40.160.50">
    <property type="entry name" value="membrane protein fhac: a member of the omp85/tpsb transporter family"/>
    <property type="match status" value="1"/>
</dbReference>
<sequence>MRYPWITLLLAGIACGANAAPTLTYKVDVPGKPLADNVRAWLGNPPETVPARANFMVSARRRVEQSLQALGYYRPDIDLALDRDRDPWRLRIIIDPGEPVTVDSLTVTLTGAASEDEAFAELLANKPLNEGDVLHHGRYERLKNGLLALGQRRGYFDAELLEKKVTVEAGAGLAQVRLHYASGDRYQFGELRLNEEVVSRDLLAKLQPFAEGDPYTLGGLQTLQSDLQRTGYFSGITLQPQLSERADQRVPLDLELFPAKRHSFDLGIGYSTDTEQRLSVTWRTPKINRLGHSQETRLEYSAINPSGRTTYNIPLTHPLDDILQLQARVELNEFGDLESRQREASVRREQRKGNWIVSYHFRALNETWDANPISETEDYLLPGFTVAHKWRKGSLVNPRRGFSQFYTVEGTSTQAGSNIDMVRIYGNWINVVSVGERHRLVNRLEAGAAFIGDGQRPALAPSLSFFAGGSQSLRGFDYQSIGNRVSLLRTDGEPTELVVGGNRLLVGSLEYQYRFLPAWRAALFVDAGDAFDEGEFEANYGAGFGVHYLTQVGPIKLELANGLSKDNPAWRIHINIGAEF</sequence>
<comment type="caution">
    <text evidence="14">The sequence shown here is derived from an EMBL/GenBank/DDBJ whole genome shotgun (WGS) entry which is preliminary data.</text>
</comment>
<evidence type="ECO:0000256" key="6">
    <source>
        <dbReference type="ARBA" id="ARBA00022729"/>
    </source>
</evidence>
<evidence type="ECO:0000256" key="11">
    <source>
        <dbReference type="SAM" id="SignalP"/>
    </source>
</evidence>
<dbReference type="Proteomes" id="UP000234845">
    <property type="component" value="Unassembled WGS sequence"/>
</dbReference>
<protein>
    <recommendedName>
        <fullName evidence="3">Translocation and assembly module subunit TamA</fullName>
    </recommendedName>
    <alternativeName>
        <fullName evidence="9">Autotransporter assembly factor TamA</fullName>
    </alternativeName>
</protein>
<feature type="chain" id="PRO_5014950599" description="Translocation and assembly module subunit TamA" evidence="11">
    <location>
        <begin position="20"/>
        <end position="580"/>
    </location>
</feature>
<comment type="subunit">
    <text evidence="10">Interacts with TamB to form the translocation and assembly module (TAM).</text>
</comment>
<name>A0A2N5Y2T9_9GAMM</name>
<evidence type="ECO:0000256" key="1">
    <source>
        <dbReference type="ARBA" id="ARBA00004442"/>
    </source>
</evidence>
<evidence type="ECO:0000256" key="2">
    <source>
        <dbReference type="ARBA" id="ARBA00010248"/>
    </source>
</evidence>
<reference evidence="15" key="1">
    <citation type="submission" date="2017-11" db="EMBL/GenBank/DDBJ databases">
        <title>The draft genome sequence of Chromatocurvus sp. F02.</title>
        <authorList>
            <person name="Du Z.-J."/>
            <person name="Chang Y.-Q."/>
        </authorList>
    </citation>
    <scope>NUCLEOTIDE SEQUENCE [LARGE SCALE GENOMIC DNA]</scope>
    <source>
        <strain evidence="15">F02</strain>
    </source>
</reference>
<evidence type="ECO:0000259" key="12">
    <source>
        <dbReference type="Pfam" id="PF01103"/>
    </source>
</evidence>
<gene>
    <name evidence="14" type="ORF">CWI75_09030</name>
</gene>
<organism evidence="14 15">
    <name type="scientific">Kineobactrum sediminis</name>
    <dbReference type="NCBI Taxonomy" id="1905677"/>
    <lineage>
        <taxon>Bacteria</taxon>
        <taxon>Pseudomonadati</taxon>
        <taxon>Pseudomonadota</taxon>
        <taxon>Gammaproteobacteria</taxon>
        <taxon>Cellvibrionales</taxon>
        <taxon>Halieaceae</taxon>
        <taxon>Kineobactrum</taxon>
    </lineage>
</organism>
<dbReference type="InterPro" id="IPR039910">
    <property type="entry name" value="D15-like"/>
</dbReference>
<keyword evidence="6 11" id="KW-0732">Signal</keyword>
<evidence type="ECO:0000256" key="9">
    <source>
        <dbReference type="ARBA" id="ARBA00033063"/>
    </source>
</evidence>
<evidence type="ECO:0000313" key="14">
    <source>
        <dbReference type="EMBL" id="PLW82712.1"/>
    </source>
</evidence>
<evidence type="ECO:0000256" key="5">
    <source>
        <dbReference type="ARBA" id="ARBA00022692"/>
    </source>
</evidence>
<dbReference type="AlphaFoldDB" id="A0A2N5Y2T9"/>
<evidence type="ECO:0000256" key="8">
    <source>
        <dbReference type="ARBA" id="ARBA00023237"/>
    </source>
</evidence>
<dbReference type="Pfam" id="PF01103">
    <property type="entry name" value="Omp85"/>
    <property type="match status" value="1"/>
</dbReference>
<evidence type="ECO:0000256" key="10">
    <source>
        <dbReference type="ARBA" id="ARBA00093548"/>
    </source>
</evidence>
<dbReference type="GO" id="GO:0009279">
    <property type="term" value="C:cell outer membrane"/>
    <property type="evidence" value="ECO:0007669"/>
    <property type="project" value="UniProtKB-SubCell"/>
</dbReference>
<dbReference type="Pfam" id="PF17243">
    <property type="entry name" value="POTRA_TamA_1"/>
    <property type="match status" value="1"/>
</dbReference>
<keyword evidence="15" id="KW-1185">Reference proteome</keyword>
<proteinExistence type="inferred from homology"/>
<dbReference type="PANTHER" id="PTHR12815">
    <property type="entry name" value="SORTING AND ASSEMBLY MACHINERY SAMM50 PROTEIN FAMILY MEMBER"/>
    <property type="match status" value="1"/>
</dbReference>
<keyword evidence="8" id="KW-0998">Cell outer membrane</keyword>
<feature type="domain" description="TamA POTRA" evidence="13">
    <location>
        <begin position="33"/>
        <end position="96"/>
    </location>
</feature>
<dbReference type="EMBL" id="PKLZ01000007">
    <property type="protein sequence ID" value="PLW82712.1"/>
    <property type="molecule type" value="Genomic_DNA"/>
</dbReference>
<dbReference type="OrthoDB" id="9803054at2"/>
<dbReference type="PROSITE" id="PS51257">
    <property type="entry name" value="PROKAR_LIPOPROTEIN"/>
    <property type="match status" value="1"/>
</dbReference>
<dbReference type="GO" id="GO:0009306">
    <property type="term" value="P:protein secretion"/>
    <property type="evidence" value="ECO:0007669"/>
    <property type="project" value="TreeGrafter"/>
</dbReference>
<dbReference type="InterPro" id="IPR035243">
    <property type="entry name" value="TamA_POTRA_Dom_1"/>
</dbReference>
<dbReference type="InterPro" id="IPR000184">
    <property type="entry name" value="Bac_surfAg_D15"/>
</dbReference>
<keyword evidence="5" id="KW-0812">Transmembrane</keyword>
<evidence type="ECO:0000256" key="3">
    <source>
        <dbReference type="ARBA" id="ARBA00015419"/>
    </source>
</evidence>
<dbReference type="Gene3D" id="3.10.20.310">
    <property type="entry name" value="membrane protein fhac"/>
    <property type="match status" value="3"/>
</dbReference>
<evidence type="ECO:0000256" key="4">
    <source>
        <dbReference type="ARBA" id="ARBA00022452"/>
    </source>
</evidence>
<comment type="similarity">
    <text evidence="2">Belongs to the TamA family.</text>
</comment>
<evidence type="ECO:0000256" key="7">
    <source>
        <dbReference type="ARBA" id="ARBA00023136"/>
    </source>
</evidence>
<keyword evidence="7" id="KW-0472">Membrane</keyword>
<evidence type="ECO:0000259" key="13">
    <source>
        <dbReference type="Pfam" id="PF17243"/>
    </source>
</evidence>
<evidence type="ECO:0000313" key="15">
    <source>
        <dbReference type="Proteomes" id="UP000234845"/>
    </source>
</evidence>
<dbReference type="PANTHER" id="PTHR12815:SF47">
    <property type="entry name" value="TRANSLOCATION AND ASSEMBLY MODULE SUBUNIT TAMA"/>
    <property type="match status" value="1"/>
</dbReference>
<keyword evidence="4" id="KW-1134">Transmembrane beta strand</keyword>
<comment type="subcellular location">
    <subcellularLocation>
        <location evidence="1">Cell outer membrane</location>
    </subcellularLocation>
</comment>
<dbReference type="GO" id="GO:0097347">
    <property type="term" value="C:TAM protein secretion complex"/>
    <property type="evidence" value="ECO:0007669"/>
    <property type="project" value="TreeGrafter"/>
</dbReference>
<feature type="signal peptide" evidence="11">
    <location>
        <begin position="1"/>
        <end position="19"/>
    </location>
</feature>
<feature type="domain" description="Bacterial surface antigen (D15)" evidence="12">
    <location>
        <begin position="265"/>
        <end position="580"/>
    </location>
</feature>